<dbReference type="EMBL" id="CP114029">
    <property type="protein sequence ID" value="WAP69080.1"/>
    <property type="molecule type" value="Genomic_DNA"/>
</dbReference>
<gene>
    <name evidence="1" type="ORF">OH818_01720</name>
</gene>
<proteinExistence type="predicted"/>
<reference evidence="1" key="1">
    <citation type="submission" date="2022-12" db="EMBL/GenBank/DDBJ databases">
        <title>Jiella pelagia sp. nov., isolated from phosphonate enriched culture of Northwest Pacific surface seawater.</title>
        <authorList>
            <person name="Shin D.Y."/>
            <person name="Hwang C.Y."/>
        </authorList>
    </citation>
    <scope>NUCLEOTIDE SEQUENCE</scope>
    <source>
        <strain evidence="1">HL-NP1</strain>
    </source>
</reference>
<evidence type="ECO:0000313" key="2">
    <source>
        <dbReference type="Proteomes" id="UP001164020"/>
    </source>
</evidence>
<dbReference type="RefSeq" id="WP_268881518.1">
    <property type="nucleotide sequence ID" value="NZ_CP114029.1"/>
</dbReference>
<accession>A0ABY7C5G7</accession>
<dbReference type="Proteomes" id="UP001164020">
    <property type="component" value="Chromosome"/>
</dbReference>
<name>A0ABY7C5G7_9HYPH</name>
<protein>
    <submittedName>
        <fullName evidence="1">Uncharacterized protein</fullName>
    </submittedName>
</protein>
<keyword evidence="2" id="KW-1185">Reference proteome</keyword>
<evidence type="ECO:0000313" key="1">
    <source>
        <dbReference type="EMBL" id="WAP69080.1"/>
    </source>
</evidence>
<sequence>MSKALHAIAGDLDLVHSSDRLNDGRRVVHGRLQIFSKPDGRSRPELWTLIHDPVAERVTLASLTYPDDELLIPTQGFLEDPAVEEWASRNVAICNRLDDAKEAAIRGIATRYPRDSVYDVAARVPAIDRIDDGADH</sequence>
<organism evidence="1 2">
    <name type="scientific">Jiella pelagia</name>
    <dbReference type="NCBI Taxonomy" id="2986949"/>
    <lineage>
        <taxon>Bacteria</taxon>
        <taxon>Pseudomonadati</taxon>
        <taxon>Pseudomonadota</taxon>
        <taxon>Alphaproteobacteria</taxon>
        <taxon>Hyphomicrobiales</taxon>
        <taxon>Aurantimonadaceae</taxon>
        <taxon>Jiella</taxon>
    </lineage>
</organism>